<sequence length="598" mass="66952">MVLPHATDPLADGPQRYHLVVGVDYGTTYSGLSYILSRNNDPSEIIDYTEWPANTDTGHTQTGLKTPSRIAYAEDNNLTKNRWGYEVSSSLKHYSWMKLHLDNNAAPTEFDDPDLSQEIRDGIVSLGGNRSAEDITSDYLKELYNRLIWALEQKYSKPLLQVTRIKFWLTKPAIWSDEAEVKTLEAAKKAGFGTRAGDEICLILEPEAAAMATITGLSRDYASAAKPGDSIIVCDCGGGTVDLTGYLVEEKDQKLVLHESCPALGGKCGGTSVDRNLRKWMSRQYGASFDSLDEEFTGPGSEFMQSFEWNKRKFGTDQAFNDMTLGMDDVDPDDEFYEATYEKLGLTPEVMKELFDPVVKKIINLVQKQIDSVRKVRKRPVNKLFLVGGFGDSAYLQQQLAAYLEPQNIIVNIPTGRSWGAVAKGAVVRGLEMATIDTRRCRTSYGTKISRNFREGIDLEEWAWNDRFDGKQADGYMAWCVRKGAEITSETNISLPLLQTLYLSSETRIMRIGLEYCDDDEPPERVGPTVKQLGIIEVDLSDVDLTKFDQTTDRDAVNLFLEIQVMLGEQQGTIRFQCVVQDEVVGDTVINFTQHPTA</sequence>
<protein>
    <recommendedName>
        <fullName evidence="5">Actin-like ATPase domain-containing protein</fullName>
    </recommendedName>
</protein>
<accession>A0AAV9UTB7</accession>
<dbReference type="CDD" id="cd10170">
    <property type="entry name" value="ASKHA_NBD_HSP70"/>
    <property type="match status" value="1"/>
</dbReference>
<comment type="caution">
    <text evidence="3">The sequence shown here is derived from an EMBL/GenBank/DDBJ whole genome shotgun (WGS) entry which is preliminary data.</text>
</comment>
<dbReference type="Proteomes" id="UP001375240">
    <property type="component" value="Unassembled WGS sequence"/>
</dbReference>
<dbReference type="AlphaFoldDB" id="A0AAV9UTB7"/>
<keyword evidence="2" id="KW-0067">ATP-binding</keyword>
<reference evidence="3 4" key="1">
    <citation type="submission" date="2019-10" db="EMBL/GenBank/DDBJ databases">
        <authorList>
            <person name="Palmer J.M."/>
        </authorList>
    </citation>
    <scope>NUCLEOTIDE SEQUENCE [LARGE SCALE GENOMIC DNA]</scope>
    <source>
        <strain evidence="3 4">TWF696</strain>
    </source>
</reference>
<dbReference type="InterPro" id="IPR043129">
    <property type="entry name" value="ATPase_NBD"/>
</dbReference>
<dbReference type="Pfam" id="PF00012">
    <property type="entry name" value="HSP70"/>
    <property type="match status" value="1"/>
</dbReference>
<gene>
    <name evidence="3" type="ORF">TWF696_007403</name>
</gene>
<dbReference type="GO" id="GO:0140662">
    <property type="term" value="F:ATP-dependent protein folding chaperone"/>
    <property type="evidence" value="ECO:0007669"/>
    <property type="project" value="InterPro"/>
</dbReference>
<dbReference type="PRINTS" id="PR00301">
    <property type="entry name" value="HEATSHOCK70"/>
</dbReference>
<dbReference type="SUPFAM" id="SSF53067">
    <property type="entry name" value="Actin-like ATPase domain"/>
    <property type="match status" value="2"/>
</dbReference>
<evidence type="ECO:0000313" key="4">
    <source>
        <dbReference type="Proteomes" id="UP001375240"/>
    </source>
</evidence>
<evidence type="ECO:0008006" key="5">
    <source>
        <dbReference type="Google" id="ProtNLM"/>
    </source>
</evidence>
<dbReference type="GO" id="GO:0005524">
    <property type="term" value="F:ATP binding"/>
    <property type="evidence" value="ECO:0007669"/>
    <property type="project" value="UniProtKB-KW"/>
</dbReference>
<evidence type="ECO:0000256" key="1">
    <source>
        <dbReference type="ARBA" id="ARBA00022741"/>
    </source>
</evidence>
<dbReference type="InterPro" id="IPR013126">
    <property type="entry name" value="Hsp_70_fam"/>
</dbReference>
<evidence type="ECO:0000313" key="3">
    <source>
        <dbReference type="EMBL" id="KAK6347334.1"/>
    </source>
</evidence>
<evidence type="ECO:0000256" key="2">
    <source>
        <dbReference type="ARBA" id="ARBA00022840"/>
    </source>
</evidence>
<keyword evidence="1" id="KW-0547">Nucleotide-binding</keyword>
<dbReference type="PANTHER" id="PTHR14187">
    <property type="entry name" value="ALPHA KINASE/ELONGATION FACTOR 2 KINASE"/>
    <property type="match status" value="1"/>
</dbReference>
<dbReference type="Gene3D" id="3.30.420.40">
    <property type="match status" value="2"/>
</dbReference>
<proteinExistence type="predicted"/>
<dbReference type="EMBL" id="JAVHNQ010000005">
    <property type="protein sequence ID" value="KAK6347334.1"/>
    <property type="molecule type" value="Genomic_DNA"/>
</dbReference>
<dbReference type="PANTHER" id="PTHR14187:SF81">
    <property type="entry name" value="HSP70 FAMILY PROTEIN (AFU_ORTHOLOGUE AFUA_4G14040)"/>
    <property type="match status" value="1"/>
</dbReference>
<name>A0AAV9UTB7_9PEZI</name>
<dbReference type="Gene3D" id="3.90.640.10">
    <property type="entry name" value="Actin, Chain A, domain 4"/>
    <property type="match status" value="1"/>
</dbReference>
<organism evidence="3 4">
    <name type="scientific">Orbilia brochopaga</name>
    <dbReference type="NCBI Taxonomy" id="3140254"/>
    <lineage>
        <taxon>Eukaryota</taxon>
        <taxon>Fungi</taxon>
        <taxon>Dikarya</taxon>
        <taxon>Ascomycota</taxon>
        <taxon>Pezizomycotina</taxon>
        <taxon>Orbiliomycetes</taxon>
        <taxon>Orbiliales</taxon>
        <taxon>Orbiliaceae</taxon>
        <taxon>Orbilia</taxon>
    </lineage>
</organism>
<keyword evidence="4" id="KW-1185">Reference proteome</keyword>